<dbReference type="GeneID" id="107484675"/>
<gene>
    <name evidence="2" type="primary">LOC107484675</name>
</gene>
<dbReference type="AlphaFoldDB" id="A0A6P4D1Y4"/>
<accession>A0A6P4D1Y4</accession>
<name>A0A6P4D1Y4_ARADU</name>
<dbReference type="PANTHER" id="PTHR47150">
    <property type="entry name" value="OS12G0169200 PROTEIN"/>
    <property type="match status" value="1"/>
</dbReference>
<protein>
    <submittedName>
        <fullName evidence="2">Uncharacterized protein LOC107484675</fullName>
    </submittedName>
</protein>
<dbReference type="OrthoDB" id="1386480at2759"/>
<dbReference type="RefSeq" id="XP_015960709.1">
    <property type="nucleotide sequence ID" value="XM_016105223.1"/>
</dbReference>
<organism evidence="1 2">
    <name type="scientific">Arachis duranensis</name>
    <name type="common">Wild peanut</name>
    <dbReference type="NCBI Taxonomy" id="130453"/>
    <lineage>
        <taxon>Eukaryota</taxon>
        <taxon>Viridiplantae</taxon>
        <taxon>Streptophyta</taxon>
        <taxon>Embryophyta</taxon>
        <taxon>Tracheophyta</taxon>
        <taxon>Spermatophyta</taxon>
        <taxon>Magnoliopsida</taxon>
        <taxon>eudicotyledons</taxon>
        <taxon>Gunneridae</taxon>
        <taxon>Pentapetalae</taxon>
        <taxon>rosids</taxon>
        <taxon>fabids</taxon>
        <taxon>Fabales</taxon>
        <taxon>Fabaceae</taxon>
        <taxon>Papilionoideae</taxon>
        <taxon>50 kb inversion clade</taxon>
        <taxon>dalbergioids sensu lato</taxon>
        <taxon>Dalbergieae</taxon>
        <taxon>Pterocarpus clade</taxon>
        <taxon>Arachis</taxon>
    </lineage>
</organism>
<keyword evidence="1" id="KW-1185">Reference proteome</keyword>
<dbReference type="PANTHER" id="PTHR47150:SF7">
    <property type="entry name" value="NUCLEASE"/>
    <property type="match status" value="1"/>
</dbReference>
<proteinExistence type="predicted"/>
<reference evidence="1" key="1">
    <citation type="journal article" date="2016" name="Nat. Genet.">
        <title>The genome sequences of Arachis duranensis and Arachis ipaensis, the diploid ancestors of cultivated peanut.</title>
        <authorList>
            <person name="Bertioli D.J."/>
            <person name="Cannon S.B."/>
            <person name="Froenicke L."/>
            <person name="Huang G."/>
            <person name="Farmer A.D."/>
            <person name="Cannon E.K."/>
            <person name="Liu X."/>
            <person name="Gao D."/>
            <person name="Clevenger J."/>
            <person name="Dash S."/>
            <person name="Ren L."/>
            <person name="Moretzsohn M.C."/>
            <person name="Shirasawa K."/>
            <person name="Huang W."/>
            <person name="Vidigal B."/>
            <person name="Abernathy B."/>
            <person name="Chu Y."/>
            <person name="Niederhuth C.E."/>
            <person name="Umale P."/>
            <person name="Araujo A.C."/>
            <person name="Kozik A."/>
            <person name="Kim K.D."/>
            <person name="Burow M.D."/>
            <person name="Varshney R.K."/>
            <person name="Wang X."/>
            <person name="Zhang X."/>
            <person name="Barkley N."/>
            <person name="Guimaraes P.M."/>
            <person name="Isobe S."/>
            <person name="Guo B."/>
            <person name="Liao B."/>
            <person name="Stalker H.T."/>
            <person name="Schmitz R.J."/>
            <person name="Scheffler B.E."/>
            <person name="Leal-Bertioli S.C."/>
            <person name="Xun X."/>
            <person name="Jackson S.A."/>
            <person name="Michelmore R."/>
            <person name="Ozias-Akins P."/>
        </authorList>
    </citation>
    <scope>NUCLEOTIDE SEQUENCE [LARGE SCALE GENOMIC DNA]</scope>
    <source>
        <strain evidence="1">cv. V14167</strain>
    </source>
</reference>
<evidence type="ECO:0000313" key="2">
    <source>
        <dbReference type="RefSeq" id="XP_015960709.1"/>
    </source>
</evidence>
<dbReference type="Pfam" id="PF04827">
    <property type="entry name" value="Plant_tran"/>
    <property type="match status" value="2"/>
</dbReference>
<dbReference type="InterPro" id="IPR006912">
    <property type="entry name" value="Harbinger_derived_prot"/>
</dbReference>
<dbReference type="KEGG" id="adu:107484675"/>
<evidence type="ECO:0000313" key="1">
    <source>
        <dbReference type="Proteomes" id="UP000515211"/>
    </source>
</evidence>
<sequence length="212" mass="25150">MAKGHGFPSMLGSIDCMHWLWKNCLKSWKDHSPVFDNILNDRAPEINYTINGNNYTIGYYLADDIYSEWAKFVKSISKPQGEKRKLFAQYQGQRKDVERAFGVLQARFAIIRGPDRFWEKKKIANIIRACIILHNMIVEDERDTCVENFAQDLEYDNVKKGLSQLQLGEKDFTPYHQFLQRNAQLRNRQQHRQLKMDLIEHIWQFHNACRQL</sequence>
<dbReference type="Proteomes" id="UP000515211">
    <property type="component" value="Chromosome 4"/>
</dbReference>
<reference evidence="2" key="2">
    <citation type="submission" date="2025-08" db="UniProtKB">
        <authorList>
            <consortium name="RefSeq"/>
        </authorList>
    </citation>
    <scope>IDENTIFICATION</scope>
    <source>
        <tissue evidence="2">Whole plant</tissue>
    </source>
</reference>